<dbReference type="InterPro" id="IPR001279">
    <property type="entry name" value="Metallo-B-lactamas"/>
</dbReference>
<dbReference type="OrthoDB" id="9151549at2"/>
<dbReference type="STRING" id="1547922.ISF6_4626"/>
<evidence type="ECO:0000313" key="10">
    <source>
        <dbReference type="Proteomes" id="UP000037660"/>
    </source>
</evidence>
<dbReference type="InterPro" id="IPR011842">
    <property type="entry name" value="PQQ_synth_PqqB"/>
</dbReference>
<dbReference type="RefSeq" id="WP_054018568.1">
    <property type="nucleotide sequence ID" value="NZ_BBYR01000007.1"/>
</dbReference>
<accession>A0A0K8NVN1</accession>
<evidence type="ECO:0000256" key="4">
    <source>
        <dbReference type="ARBA" id="ARBA00022448"/>
    </source>
</evidence>
<reference evidence="10" key="1">
    <citation type="submission" date="2015-07" db="EMBL/GenBank/DDBJ databases">
        <title>Discovery of a poly(ethylene terephthalate assimilation.</title>
        <authorList>
            <person name="Yoshida S."/>
            <person name="Hiraga K."/>
            <person name="Takehana T."/>
            <person name="Taniguchi I."/>
            <person name="Yamaji H."/>
            <person name="Maeda Y."/>
            <person name="Toyohara K."/>
            <person name="Miyamoto K."/>
            <person name="Kimura Y."/>
            <person name="Oda K."/>
        </authorList>
    </citation>
    <scope>NUCLEOTIDE SEQUENCE [LARGE SCALE GENOMIC DNA]</scope>
    <source>
        <strain evidence="10">NBRC 110686 / TISTR 2288 / 201-F6</strain>
    </source>
</reference>
<evidence type="ECO:0000256" key="3">
    <source>
        <dbReference type="ARBA" id="ARBA00015084"/>
    </source>
</evidence>
<dbReference type="UniPathway" id="UPA00539"/>
<evidence type="ECO:0000256" key="7">
    <source>
        <dbReference type="SAM" id="MobiDB-lite"/>
    </source>
</evidence>
<feature type="domain" description="Metallo-beta-lactamase" evidence="8">
    <location>
        <begin position="47"/>
        <end position="229"/>
    </location>
</feature>
<evidence type="ECO:0000259" key="8">
    <source>
        <dbReference type="Pfam" id="PF12706"/>
    </source>
</evidence>
<evidence type="ECO:0000256" key="1">
    <source>
        <dbReference type="ARBA" id="ARBA00004886"/>
    </source>
</evidence>
<feature type="region of interest" description="Disordered" evidence="7">
    <location>
        <begin position="1"/>
        <end position="29"/>
    </location>
</feature>
<feature type="compositionally biased region" description="Low complexity" evidence="7">
    <location>
        <begin position="19"/>
        <end position="29"/>
    </location>
</feature>
<protein>
    <recommendedName>
        <fullName evidence="3 6">Coenzyme PQQ synthesis protein B</fullName>
    </recommendedName>
    <alternativeName>
        <fullName evidence="6">Pyrroloquinoline quinone biosynthesis protein B</fullName>
    </alternativeName>
</protein>
<evidence type="ECO:0000313" key="9">
    <source>
        <dbReference type="EMBL" id="GAP34451.1"/>
    </source>
</evidence>
<reference evidence="9 10" key="2">
    <citation type="journal article" date="2016" name="Science">
        <title>A bacterium that degrades and assimilates poly(ethylene terephthalate).</title>
        <authorList>
            <person name="Yoshida S."/>
            <person name="Hiraga K."/>
            <person name="Takehana T."/>
            <person name="Taniguchi I."/>
            <person name="Yamaji H."/>
            <person name="Maeda Y."/>
            <person name="Toyohara K."/>
            <person name="Miyamoto K."/>
            <person name="Kimura Y."/>
            <person name="Oda K."/>
        </authorList>
    </citation>
    <scope>NUCLEOTIDE SEQUENCE [LARGE SCALE GENOMIC DNA]</scope>
    <source>
        <strain evidence="10">NBRC 110686 / TISTR 2288 / 201-F6</strain>
    </source>
</reference>
<dbReference type="AlphaFoldDB" id="A0A0K8NVN1"/>
<comment type="caution">
    <text evidence="9">The sequence shown here is derived from an EMBL/GenBank/DDBJ whole genome shotgun (WGS) entry which is preliminary data.</text>
</comment>
<keyword evidence="4 6" id="KW-0813">Transport</keyword>
<proteinExistence type="inferred from homology"/>
<name>A0A0K8NVN1_PISS1</name>
<sequence>MKILVLGSGTAARHPDRSAPACAAATGPAPQAERTHSAIAVSDDGERWVLLNASSDIGQQLRATPALRPRADGQRPIRAVVLMDAHIDHVAGLLALREGPPLTVVATPAVFEDLTTGLPLLNVLQGYCGVRWQALPVAGECGRSDFVVPGVPGLAFAAFAVPGAAPPYSLHDGLEQPGDHIAVQVEDLRSGLRLFYAPGPVPRTGPVQACMRGADRLLVDGSAWPEAAATARDPVGPRVLIHVQPPMPAPRAGAAAQVELAYDGMEIEL</sequence>
<evidence type="ECO:0000256" key="2">
    <source>
        <dbReference type="ARBA" id="ARBA00008481"/>
    </source>
</evidence>
<dbReference type="HAMAP" id="MF_00653">
    <property type="entry name" value="PQQ_syn_PqqB"/>
    <property type="match status" value="1"/>
</dbReference>
<keyword evidence="10" id="KW-1185">Reference proteome</keyword>
<comment type="pathway">
    <text evidence="1 6">Cofactor biosynthesis; pyrroloquinoline quinone biosynthesis.</text>
</comment>
<dbReference type="Proteomes" id="UP000037660">
    <property type="component" value="Unassembled WGS sequence"/>
</dbReference>
<comment type="similarity">
    <text evidence="2 6">Belongs to the PqqB family.</text>
</comment>
<organism evidence="9 10">
    <name type="scientific">Piscinibacter sakaiensis</name>
    <name type="common">Ideonella sakaiensis</name>
    <dbReference type="NCBI Taxonomy" id="1547922"/>
    <lineage>
        <taxon>Bacteria</taxon>
        <taxon>Pseudomonadati</taxon>
        <taxon>Pseudomonadota</taxon>
        <taxon>Betaproteobacteria</taxon>
        <taxon>Burkholderiales</taxon>
        <taxon>Sphaerotilaceae</taxon>
        <taxon>Piscinibacter</taxon>
    </lineage>
</organism>
<dbReference type="Gene3D" id="3.60.15.10">
    <property type="entry name" value="Ribonuclease Z/Hydroxyacylglutathione hydrolase-like"/>
    <property type="match status" value="1"/>
</dbReference>
<evidence type="ECO:0000256" key="6">
    <source>
        <dbReference type="HAMAP-Rule" id="MF_00653"/>
    </source>
</evidence>
<keyword evidence="5 6" id="KW-0884">PQQ biosynthesis</keyword>
<dbReference type="SUPFAM" id="SSF56281">
    <property type="entry name" value="Metallo-hydrolase/oxidoreductase"/>
    <property type="match status" value="1"/>
</dbReference>
<dbReference type="InterPro" id="IPR036866">
    <property type="entry name" value="RibonucZ/Hydroxyglut_hydro"/>
</dbReference>
<dbReference type="Pfam" id="PF12706">
    <property type="entry name" value="Lactamase_B_2"/>
    <property type="match status" value="1"/>
</dbReference>
<evidence type="ECO:0000256" key="5">
    <source>
        <dbReference type="ARBA" id="ARBA00022905"/>
    </source>
</evidence>
<comment type="function">
    <text evidence="6">May be involved in the transport of PQQ or its precursor to the periplasm.</text>
</comment>
<dbReference type="EMBL" id="BBYR01000007">
    <property type="protein sequence ID" value="GAP34451.1"/>
    <property type="molecule type" value="Genomic_DNA"/>
</dbReference>
<gene>
    <name evidence="6" type="primary">pqqB</name>
    <name evidence="9" type="ORF">ISF6_4626</name>
</gene>
<dbReference type="GO" id="GO:0018189">
    <property type="term" value="P:pyrroloquinoline quinone biosynthetic process"/>
    <property type="evidence" value="ECO:0007669"/>
    <property type="project" value="UniProtKB-UniRule"/>
</dbReference>